<feature type="coiled-coil region" evidence="1">
    <location>
        <begin position="126"/>
        <end position="183"/>
    </location>
</feature>
<gene>
    <name evidence="2" type="ORF">G7Z17_g3656</name>
</gene>
<reference evidence="2" key="1">
    <citation type="submission" date="2020-03" db="EMBL/GenBank/DDBJ databases">
        <title>Draft Genome Sequence of Cylindrodendrum hubeiense.</title>
        <authorList>
            <person name="Buettner E."/>
            <person name="Kellner H."/>
        </authorList>
    </citation>
    <scope>NUCLEOTIDE SEQUENCE</scope>
    <source>
        <strain evidence="2">IHI 201604</strain>
    </source>
</reference>
<comment type="caution">
    <text evidence="2">The sequence shown here is derived from an EMBL/GenBank/DDBJ whole genome shotgun (WGS) entry which is preliminary data.</text>
</comment>
<dbReference type="OrthoDB" id="5331891at2759"/>
<evidence type="ECO:0008006" key="4">
    <source>
        <dbReference type="Google" id="ProtNLM"/>
    </source>
</evidence>
<dbReference type="Proteomes" id="UP000722485">
    <property type="component" value="Unassembled WGS sequence"/>
</dbReference>
<keyword evidence="3" id="KW-1185">Reference proteome</keyword>
<dbReference type="PANTHER" id="PTHR35186">
    <property type="entry name" value="ANK_REP_REGION DOMAIN-CONTAINING PROTEIN"/>
    <property type="match status" value="1"/>
</dbReference>
<evidence type="ECO:0000313" key="2">
    <source>
        <dbReference type="EMBL" id="KAF7553374.1"/>
    </source>
</evidence>
<accession>A0A9P5LJQ3</accession>
<evidence type="ECO:0000313" key="3">
    <source>
        <dbReference type="Proteomes" id="UP000722485"/>
    </source>
</evidence>
<keyword evidence="1" id="KW-0175">Coiled coil</keyword>
<organism evidence="2 3">
    <name type="scientific">Cylindrodendrum hubeiense</name>
    <dbReference type="NCBI Taxonomy" id="595255"/>
    <lineage>
        <taxon>Eukaryota</taxon>
        <taxon>Fungi</taxon>
        <taxon>Dikarya</taxon>
        <taxon>Ascomycota</taxon>
        <taxon>Pezizomycotina</taxon>
        <taxon>Sordariomycetes</taxon>
        <taxon>Hypocreomycetidae</taxon>
        <taxon>Hypocreales</taxon>
        <taxon>Nectriaceae</taxon>
        <taxon>Cylindrodendrum</taxon>
    </lineage>
</organism>
<sequence length="190" mass="22151">MDPVSLVLGIVPLLGGALKVYKSTYSKLKTFRHYSREVDRVRKHFDRQRQFFLNEIHLVLRLVLDDEALVQDMIDDGVHKKWKSLSLETAMVDCFGNNSQSLKEIIEDIGTIIDNVQKGLECFSCLDEERLQGERLKDTVKRVRDRMKISFDKSKFEKWTAELRDANNDLKLLREQMDSSSRRNLATRSS</sequence>
<dbReference type="EMBL" id="JAANBB010000046">
    <property type="protein sequence ID" value="KAF7553374.1"/>
    <property type="molecule type" value="Genomic_DNA"/>
</dbReference>
<name>A0A9P5LJQ3_9HYPO</name>
<dbReference type="AlphaFoldDB" id="A0A9P5LJQ3"/>
<proteinExistence type="predicted"/>
<evidence type="ECO:0000256" key="1">
    <source>
        <dbReference type="SAM" id="Coils"/>
    </source>
</evidence>
<protein>
    <recommendedName>
        <fullName evidence="4">Fungal N-terminal domain-containing protein</fullName>
    </recommendedName>
</protein>
<dbReference type="PANTHER" id="PTHR35186:SF4">
    <property type="entry name" value="PRION-INHIBITION AND PROPAGATION HELO DOMAIN-CONTAINING PROTEIN"/>
    <property type="match status" value="1"/>
</dbReference>